<evidence type="ECO:0000256" key="2">
    <source>
        <dbReference type="ARBA" id="ARBA00023274"/>
    </source>
</evidence>
<dbReference type="EMBL" id="CACRXK020023533">
    <property type="protein sequence ID" value="CAB4037846.1"/>
    <property type="molecule type" value="Genomic_DNA"/>
</dbReference>
<keyword evidence="2" id="KW-0687">Ribonucleoprotein</keyword>
<dbReference type="PANTHER" id="PTHR23105">
    <property type="entry name" value="RIBOSOMAL PROTEIN L7AE FAMILY MEMBER"/>
    <property type="match status" value="1"/>
</dbReference>
<dbReference type="GO" id="GO:0003723">
    <property type="term" value="F:RNA binding"/>
    <property type="evidence" value="ECO:0007669"/>
    <property type="project" value="InterPro"/>
</dbReference>
<protein>
    <submittedName>
        <fullName evidence="4">H ACA ribonucleo complex subunit 2</fullName>
    </submittedName>
</protein>
<sequence>AKAKSTRRGVREVTKALRKGEKGIVVLAGDVTPIDVYSHLPVMCEDRNLPYCYVPSRLDLGVAVNSKRPTCAVMIRCHDDIKDKYEKCFTEVKSLPLPF</sequence>
<dbReference type="Pfam" id="PF01248">
    <property type="entry name" value="Ribosomal_L7Ae"/>
    <property type="match status" value="1"/>
</dbReference>
<evidence type="ECO:0000313" key="4">
    <source>
        <dbReference type="EMBL" id="CAB4037846.1"/>
    </source>
</evidence>
<accession>A0A7D9JWY0</accession>
<dbReference type="SUPFAM" id="SSF55315">
    <property type="entry name" value="L30e-like"/>
    <property type="match status" value="1"/>
</dbReference>
<dbReference type="AlphaFoldDB" id="A0A7D9JWY0"/>
<dbReference type="GO" id="GO:1990904">
    <property type="term" value="C:ribonucleoprotein complex"/>
    <property type="evidence" value="ECO:0007669"/>
    <property type="project" value="UniProtKB-KW"/>
</dbReference>
<evidence type="ECO:0000313" key="5">
    <source>
        <dbReference type="Proteomes" id="UP001152795"/>
    </source>
</evidence>
<feature type="non-terminal residue" evidence="4">
    <location>
        <position position="99"/>
    </location>
</feature>
<dbReference type="InterPro" id="IPR018492">
    <property type="entry name" value="Ribosomal_eL8/Nhp2"/>
</dbReference>
<comment type="caution">
    <text evidence="4">The sequence shown here is derived from an EMBL/GenBank/DDBJ whole genome shotgun (WGS) entry which is preliminary data.</text>
</comment>
<organism evidence="4 5">
    <name type="scientific">Paramuricea clavata</name>
    <name type="common">Red gorgonian</name>
    <name type="synonym">Violescent sea-whip</name>
    <dbReference type="NCBI Taxonomy" id="317549"/>
    <lineage>
        <taxon>Eukaryota</taxon>
        <taxon>Metazoa</taxon>
        <taxon>Cnidaria</taxon>
        <taxon>Anthozoa</taxon>
        <taxon>Octocorallia</taxon>
        <taxon>Malacalcyonacea</taxon>
        <taxon>Plexauridae</taxon>
        <taxon>Paramuricea</taxon>
    </lineage>
</organism>
<proteinExistence type="inferred from homology"/>
<dbReference type="InterPro" id="IPR029064">
    <property type="entry name" value="Ribosomal_eL30-like_sf"/>
</dbReference>
<name>A0A7D9JWY0_PARCT</name>
<dbReference type="InterPro" id="IPR050257">
    <property type="entry name" value="eL8/uL1-like"/>
</dbReference>
<dbReference type="OrthoDB" id="5364946at2759"/>
<evidence type="ECO:0000259" key="3">
    <source>
        <dbReference type="Pfam" id="PF01248"/>
    </source>
</evidence>
<evidence type="ECO:0000256" key="1">
    <source>
        <dbReference type="ARBA" id="ARBA00007337"/>
    </source>
</evidence>
<dbReference type="PRINTS" id="PR00881">
    <property type="entry name" value="L7ARS6FAMILY"/>
</dbReference>
<dbReference type="Gene3D" id="3.30.1330.30">
    <property type="match status" value="1"/>
</dbReference>
<feature type="domain" description="Ribosomal protein eL8/eL30/eS12/Gadd45" evidence="3">
    <location>
        <begin position="2"/>
        <end position="83"/>
    </location>
</feature>
<keyword evidence="5" id="KW-1185">Reference proteome</keyword>
<dbReference type="Proteomes" id="UP001152795">
    <property type="component" value="Unassembled WGS sequence"/>
</dbReference>
<reference evidence="4" key="1">
    <citation type="submission" date="2020-04" db="EMBL/GenBank/DDBJ databases">
        <authorList>
            <person name="Alioto T."/>
            <person name="Alioto T."/>
            <person name="Gomez Garrido J."/>
        </authorList>
    </citation>
    <scope>NUCLEOTIDE SEQUENCE</scope>
    <source>
        <strain evidence="4">A484AB</strain>
    </source>
</reference>
<dbReference type="InterPro" id="IPR004038">
    <property type="entry name" value="Ribosomal_eL8/eL30/eS12/Gad45"/>
</dbReference>
<comment type="similarity">
    <text evidence="1">Belongs to the eukaryotic ribosomal protein eL8 family.</text>
</comment>
<gene>
    <name evidence="4" type="ORF">PACLA_8A067157</name>
</gene>